<gene>
    <name evidence="5" type="ORF">Daus18300_014465</name>
</gene>
<dbReference type="PRINTS" id="PR00081">
    <property type="entry name" value="GDHRDH"/>
</dbReference>
<comment type="similarity">
    <text evidence="1 4">Belongs to the short-chain dehydrogenases/reductases (SDR) family.</text>
</comment>
<reference evidence="5 6" key="1">
    <citation type="journal article" date="2024" name="IMA Fungus">
        <title>IMA Genome - F19 : A genome assembly and annotation guide to empower mycologists, including annotated draft genome sequences of Ceratocystis pirilliformis, Diaporthe australafricana, Fusarium ophioides, Paecilomyces lecythidis, and Sporothrix stenoceras.</title>
        <authorList>
            <person name="Aylward J."/>
            <person name="Wilson A.M."/>
            <person name="Visagie C.M."/>
            <person name="Spraker J."/>
            <person name="Barnes I."/>
            <person name="Buitendag C."/>
            <person name="Ceriani C."/>
            <person name="Del Mar Angel L."/>
            <person name="du Plessis D."/>
            <person name="Fuchs T."/>
            <person name="Gasser K."/>
            <person name="Kramer D."/>
            <person name="Li W."/>
            <person name="Munsamy K."/>
            <person name="Piso A."/>
            <person name="Price J.L."/>
            <person name="Sonnekus B."/>
            <person name="Thomas C."/>
            <person name="van der Nest A."/>
            <person name="van Dijk A."/>
            <person name="van Heerden A."/>
            <person name="van Vuuren N."/>
            <person name="Yilmaz N."/>
            <person name="Duong T.A."/>
            <person name="van der Merwe N.A."/>
            <person name="Wingfield M.J."/>
            <person name="Wingfield B.D."/>
        </authorList>
    </citation>
    <scope>NUCLEOTIDE SEQUENCE [LARGE SCALE GENOMIC DNA]</scope>
    <source>
        <strain evidence="5 6">CMW 18300</strain>
    </source>
</reference>
<dbReference type="PANTHER" id="PTHR24321">
    <property type="entry name" value="DEHYDROGENASES, SHORT CHAIN"/>
    <property type="match status" value="1"/>
</dbReference>
<evidence type="ECO:0000256" key="2">
    <source>
        <dbReference type="ARBA" id="ARBA00022857"/>
    </source>
</evidence>
<dbReference type="Pfam" id="PF00106">
    <property type="entry name" value="adh_short"/>
    <property type="match status" value="1"/>
</dbReference>
<name>A0ABR3VV31_9PEZI</name>
<dbReference type="SUPFAM" id="SSF51735">
    <property type="entry name" value="NAD(P)-binding Rossmann-fold domains"/>
    <property type="match status" value="1"/>
</dbReference>
<dbReference type="InterPro" id="IPR036291">
    <property type="entry name" value="NAD(P)-bd_dom_sf"/>
</dbReference>
<evidence type="ECO:0000313" key="5">
    <source>
        <dbReference type="EMBL" id="KAL1845696.1"/>
    </source>
</evidence>
<evidence type="ECO:0000313" key="6">
    <source>
        <dbReference type="Proteomes" id="UP001583177"/>
    </source>
</evidence>
<dbReference type="PRINTS" id="PR00080">
    <property type="entry name" value="SDRFAMILY"/>
</dbReference>
<accession>A0ABR3VV31</accession>
<protein>
    <submittedName>
        <fullName evidence="5">Uncharacterized protein</fullName>
    </submittedName>
</protein>
<evidence type="ECO:0000256" key="4">
    <source>
        <dbReference type="RuleBase" id="RU000363"/>
    </source>
</evidence>
<dbReference type="PANTHER" id="PTHR24321:SF8">
    <property type="entry name" value="ESTRADIOL 17-BETA-DEHYDROGENASE 8-RELATED"/>
    <property type="match status" value="1"/>
</dbReference>
<organism evidence="5 6">
    <name type="scientific">Diaporthe australafricana</name>
    <dbReference type="NCBI Taxonomy" id="127596"/>
    <lineage>
        <taxon>Eukaryota</taxon>
        <taxon>Fungi</taxon>
        <taxon>Dikarya</taxon>
        <taxon>Ascomycota</taxon>
        <taxon>Pezizomycotina</taxon>
        <taxon>Sordariomycetes</taxon>
        <taxon>Sordariomycetidae</taxon>
        <taxon>Diaporthales</taxon>
        <taxon>Diaporthaceae</taxon>
        <taxon>Diaporthe</taxon>
    </lineage>
</organism>
<dbReference type="EMBL" id="JAWRVE010000297">
    <property type="protein sequence ID" value="KAL1845696.1"/>
    <property type="molecule type" value="Genomic_DNA"/>
</dbReference>
<keyword evidence="6" id="KW-1185">Reference proteome</keyword>
<dbReference type="Gene3D" id="3.40.50.720">
    <property type="entry name" value="NAD(P)-binding Rossmann-like Domain"/>
    <property type="match status" value="1"/>
</dbReference>
<keyword evidence="2" id="KW-0521">NADP</keyword>
<proteinExistence type="inferred from homology"/>
<dbReference type="PROSITE" id="PS00061">
    <property type="entry name" value="ADH_SHORT"/>
    <property type="match status" value="1"/>
</dbReference>
<sequence>MAQFRLEGFAVVVGAAGGIGRETAYTFAEAGVKGVLLADINSKGAAEAAEKTKTLAVNPEFQCLSTSVDVADAASVDAMVKLAIEHFGRIDYCINAFGVSSHNLGTQHVHFFWKQKQSADGEMPQVDVASYVPFDQTDPDDYDRVMGINSKAVFLVTRAVGKVMRSQEPVTVSLGRHGSRDAGRGSIVNVSSAMALVAVPAKAPYTTSKHAVTGITKAAAIDLKGAGIRVNQVCPTWVRTPMYEEECRRIPQTPEFLKKLSSLDRPIEPDEVASACLYLCSPTTMSINALTLTMDTGLTAGVTI</sequence>
<dbReference type="Proteomes" id="UP001583177">
    <property type="component" value="Unassembled WGS sequence"/>
</dbReference>
<evidence type="ECO:0000256" key="3">
    <source>
        <dbReference type="ARBA" id="ARBA00023002"/>
    </source>
</evidence>
<evidence type="ECO:0000256" key="1">
    <source>
        <dbReference type="ARBA" id="ARBA00006484"/>
    </source>
</evidence>
<comment type="caution">
    <text evidence="5">The sequence shown here is derived from an EMBL/GenBank/DDBJ whole genome shotgun (WGS) entry which is preliminary data.</text>
</comment>
<dbReference type="CDD" id="cd05233">
    <property type="entry name" value="SDR_c"/>
    <property type="match status" value="1"/>
</dbReference>
<dbReference type="InterPro" id="IPR002347">
    <property type="entry name" value="SDR_fam"/>
</dbReference>
<keyword evidence="3" id="KW-0560">Oxidoreductase</keyword>
<dbReference type="InterPro" id="IPR020904">
    <property type="entry name" value="Sc_DH/Rdtase_CS"/>
</dbReference>